<evidence type="ECO:0000259" key="7">
    <source>
        <dbReference type="SMART" id="SM01016"/>
    </source>
</evidence>
<accession>A0ABS4TFH4</accession>
<organism evidence="8 9">
    <name type="scientific">Kibdelosporangium banguiense</name>
    <dbReference type="NCBI Taxonomy" id="1365924"/>
    <lineage>
        <taxon>Bacteria</taxon>
        <taxon>Bacillati</taxon>
        <taxon>Actinomycetota</taxon>
        <taxon>Actinomycetes</taxon>
        <taxon>Pseudonocardiales</taxon>
        <taxon>Pseudonocardiaceae</taxon>
        <taxon>Kibdelosporangium</taxon>
    </lineage>
</organism>
<evidence type="ECO:0000259" key="6">
    <source>
        <dbReference type="SMART" id="SM00836"/>
    </source>
</evidence>
<dbReference type="InterPro" id="IPR036695">
    <property type="entry name" value="Arg-tRNA-synth_N_sf"/>
</dbReference>
<reference evidence="8 9" key="1">
    <citation type="submission" date="2021-03" db="EMBL/GenBank/DDBJ databases">
        <title>Sequencing the genomes of 1000 actinobacteria strains.</title>
        <authorList>
            <person name="Klenk H.-P."/>
        </authorList>
    </citation>
    <scope>NUCLEOTIDE SEQUENCE [LARGE SCALE GENOMIC DNA]</scope>
    <source>
        <strain evidence="8 9">DSM 46670</strain>
    </source>
</reference>
<dbReference type="EMBL" id="JAGINW010000001">
    <property type="protein sequence ID" value="MBP2323167.1"/>
    <property type="molecule type" value="Genomic_DNA"/>
</dbReference>
<evidence type="ECO:0000256" key="5">
    <source>
        <dbReference type="ARBA" id="ARBA00049339"/>
    </source>
</evidence>
<evidence type="ECO:0000313" key="9">
    <source>
        <dbReference type="Proteomes" id="UP001519332"/>
    </source>
</evidence>
<dbReference type="SMART" id="SM01016">
    <property type="entry name" value="Arg_tRNA_synt_N"/>
    <property type="match status" value="1"/>
</dbReference>
<proteinExistence type="predicted"/>
<evidence type="ECO:0000256" key="3">
    <source>
        <dbReference type="ARBA" id="ARBA00022741"/>
    </source>
</evidence>
<keyword evidence="9" id="KW-1185">Reference proteome</keyword>
<dbReference type="EC" id="6.1.1.19" evidence="1"/>
<dbReference type="InterPro" id="IPR008909">
    <property type="entry name" value="DALR_anticod-bd"/>
</dbReference>
<dbReference type="Gene3D" id="1.10.730.10">
    <property type="entry name" value="Isoleucyl-tRNA Synthetase, Domain 1"/>
    <property type="match status" value="1"/>
</dbReference>
<feature type="domain" description="Arginyl tRNA synthetase N-terminal" evidence="7">
    <location>
        <begin position="4"/>
        <end position="93"/>
    </location>
</feature>
<dbReference type="InterPro" id="IPR001278">
    <property type="entry name" value="Arg-tRNA-ligase"/>
</dbReference>
<dbReference type="InterPro" id="IPR005148">
    <property type="entry name" value="Arg-tRNA-synth_N"/>
</dbReference>
<comment type="catalytic activity">
    <reaction evidence="5">
        <text>tRNA(Arg) + L-arginine + ATP = L-arginyl-tRNA(Arg) + AMP + diphosphate</text>
        <dbReference type="Rhea" id="RHEA:20301"/>
        <dbReference type="Rhea" id="RHEA-COMP:9658"/>
        <dbReference type="Rhea" id="RHEA-COMP:9673"/>
        <dbReference type="ChEBI" id="CHEBI:30616"/>
        <dbReference type="ChEBI" id="CHEBI:32682"/>
        <dbReference type="ChEBI" id="CHEBI:33019"/>
        <dbReference type="ChEBI" id="CHEBI:78442"/>
        <dbReference type="ChEBI" id="CHEBI:78513"/>
        <dbReference type="ChEBI" id="CHEBI:456215"/>
        <dbReference type="EC" id="6.1.1.19"/>
    </reaction>
</comment>
<evidence type="ECO:0000256" key="2">
    <source>
        <dbReference type="ARBA" id="ARBA00022598"/>
    </source>
</evidence>
<dbReference type="PANTHER" id="PTHR11956:SF5">
    <property type="entry name" value="ARGININE--TRNA LIGASE, CYTOPLASMIC"/>
    <property type="match status" value="1"/>
</dbReference>
<dbReference type="Gene3D" id="3.30.1360.70">
    <property type="entry name" value="Arginyl tRNA synthetase N-terminal domain"/>
    <property type="match status" value="1"/>
</dbReference>
<evidence type="ECO:0000313" key="8">
    <source>
        <dbReference type="EMBL" id="MBP2323167.1"/>
    </source>
</evidence>
<dbReference type="Pfam" id="PF05746">
    <property type="entry name" value="DALR_1"/>
    <property type="match status" value="1"/>
</dbReference>
<comment type="caution">
    <text evidence="8">The sequence shown here is derived from an EMBL/GenBank/DDBJ whole genome shotgun (WGS) entry which is preliminary data.</text>
</comment>
<dbReference type="SMART" id="SM00836">
    <property type="entry name" value="DALR_1"/>
    <property type="match status" value="1"/>
</dbReference>
<dbReference type="GO" id="GO:0004814">
    <property type="term" value="F:arginine-tRNA ligase activity"/>
    <property type="evidence" value="ECO:0007669"/>
    <property type="project" value="UniProtKB-EC"/>
</dbReference>
<dbReference type="Proteomes" id="UP001519332">
    <property type="component" value="Unassembled WGS sequence"/>
</dbReference>
<dbReference type="InterPro" id="IPR009080">
    <property type="entry name" value="tRNAsynth_Ia_anticodon-bd"/>
</dbReference>
<dbReference type="Pfam" id="PF03485">
    <property type="entry name" value="Arg_tRNA_synt_N"/>
    <property type="match status" value="1"/>
</dbReference>
<sequence length="279" mass="29886">MNPAVLAGKVRAAAVEVLADRGLDSTVLPETVFVERPRNPSHGDYATNLALQVSTQIGVPSRDLAGWLAQALTSTGDIAEAQVAGPGFLNLRLAPAALGSIVVAVESAGAGYGRHPAIRALIGGDTDAERFAQVRRPPVDPQLLDRRVRENPLFLVQYAHARICRVVENSTKFGMQPAGADLGLLAHEYEGAAIRTLGEFPEVVATAAELREPHRVGRYLQELAAGLHRWYDTPGCTTLPQGDDEVVPVYLARLRLALAVRQVLVNGLEMLGVSAPERM</sequence>
<keyword evidence="4" id="KW-0067">ATP-binding</keyword>
<name>A0ABS4TFH4_9PSEU</name>
<dbReference type="SUPFAM" id="SSF47323">
    <property type="entry name" value="Anticodon-binding domain of a subclass of class I aminoacyl-tRNA synthetases"/>
    <property type="match status" value="1"/>
</dbReference>
<feature type="domain" description="DALR anticodon binding" evidence="6">
    <location>
        <begin position="156"/>
        <end position="279"/>
    </location>
</feature>
<keyword evidence="3" id="KW-0547">Nucleotide-binding</keyword>
<dbReference type="RefSeq" id="WP_209639143.1">
    <property type="nucleotide sequence ID" value="NZ_JAGINW010000001.1"/>
</dbReference>
<evidence type="ECO:0000256" key="1">
    <source>
        <dbReference type="ARBA" id="ARBA00012837"/>
    </source>
</evidence>
<keyword evidence="2 8" id="KW-0436">Ligase</keyword>
<protein>
    <recommendedName>
        <fullName evidence="1">arginine--tRNA ligase</fullName>
        <ecNumber evidence="1">6.1.1.19</ecNumber>
    </recommendedName>
</protein>
<evidence type="ECO:0000256" key="4">
    <source>
        <dbReference type="ARBA" id="ARBA00022840"/>
    </source>
</evidence>
<gene>
    <name evidence="8" type="ORF">JOF56_003552</name>
</gene>
<dbReference type="PANTHER" id="PTHR11956">
    <property type="entry name" value="ARGINYL-TRNA SYNTHETASE"/>
    <property type="match status" value="1"/>
</dbReference>
<dbReference type="SUPFAM" id="SSF55190">
    <property type="entry name" value="Arginyl-tRNA synthetase (ArgRS), N-terminal 'additional' domain"/>
    <property type="match status" value="1"/>
</dbReference>